<evidence type="ECO:0000313" key="2">
    <source>
        <dbReference type="Proteomes" id="UP000204225"/>
    </source>
</evidence>
<dbReference type="Proteomes" id="UP000204225">
    <property type="component" value="Segment"/>
</dbReference>
<accession>A0AC59EWW3</accession>
<proteinExistence type="predicted"/>
<keyword evidence="2" id="KW-1185">Reference proteome</keyword>
<gene>
    <name evidence="1" type="ORF">PGCG_00131</name>
</gene>
<sequence length="183" mass="21417">MNMNIKSKDASNNIMADTKSKKDERTDSCQELKNIAYKTMLLNGTDINPKHDMPDSNNLKISNFLTNESKANKKETWSKLDKTQKIKHLNNYADFLTEKDELTEEHNTNLKKFLVRSLDRKCLIKTKEVIYDKENNKILNIPFLFFIEEKQTYILRKDDKHVSTVKSLPPDKKGKIKPLKIIK</sequence>
<name>A0AC59EWW3_9VIRU</name>
<organism evidence="1 2">
    <name type="scientific">Phaeocystis globosa virus PgV-16T</name>
    <dbReference type="NCBI Taxonomy" id="3071227"/>
    <lineage>
        <taxon>Viruses</taxon>
        <taxon>Varidnaviria</taxon>
        <taxon>Bamfordvirae</taxon>
        <taxon>Nucleocytoviricota</taxon>
        <taxon>Megaviricetes</taxon>
        <taxon>Imitervirales</taxon>
        <taxon>Mesomimiviridae</taxon>
        <taxon>Tethysvirus</taxon>
        <taxon>Tethysvirus hollandense</taxon>
    </lineage>
</organism>
<protein>
    <submittedName>
        <fullName evidence="1">Uncharacterized protein</fullName>
    </submittedName>
</protein>
<evidence type="ECO:0000313" key="1">
    <source>
        <dbReference type="EMBL" id="AGM15443.1"/>
    </source>
</evidence>
<reference evidence="1 2" key="1">
    <citation type="journal article" date="2013" name="Proc. Natl. Acad. Sci. U.S.A.">
        <title>Genome of Phaeocystis globosa virus PgV-16T highlights the common ancestry of the largest known DNA viruses infecting eukaryotes.</title>
        <authorList>
            <person name="Santini S."/>
            <person name="Jeudy S."/>
            <person name="Bartoli J."/>
            <person name="Poirot O."/>
            <person name="Lescot M."/>
            <person name="Abergel C."/>
            <person name="Barbe V."/>
            <person name="Wommack K.E."/>
            <person name="Noordeloos A.A."/>
            <person name="Brussaard C.P."/>
            <person name="Claverie J.M."/>
        </authorList>
    </citation>
    <scope>NUCLEOTIDE SEQUENCE [LARGE SCALE GENOMIC DNA]</scope>
    <source>
        <strain evidence="1 2">16T</strain>
    </source>
</reference>
<dbReference type="EMBL" id="KC662249">
    <property type="protein sequence ID" value="AGM15443.1"/>
    <property type="molecule type" value="Genomic_DNA"/>
</dbReference>